<proteinExistence type="predicted"/>
<keyword evidence="2" id="KW-0732">Signal</keyword>
<dbReference type="AlphaFoldDB" id="A0A9D1MTA5"/>
<name>A0A9D1MTA5_9PROT</name>
<dbReference type="EMBL" id="DVNO01000031">
    <property type="protein sequence ID" value="HIU65699.1"/>
    <property type="molecule type" value="Genomic_DNA"/>
</dbReference>
<feature type="signal peptide" evidence="2">
    <location>
        <begin position="1"/>
        <end position="25"/>
    </location>
</feature>
<evidence type="ECO:0000256" key="2">
    <source>
        <dbReference type="SAM" id="SignalP"/>
    </source>
</evidence>
<comment type="caution">
    <text evidence="3">The sequence shown here is derived from an EMBL/GenBank/DDBJ whole genome shotgun (WGS) entry which is preliminary data.</text>
</comment>
<feature type="compositionally biased region" description="Low complexity" evidence="1">
    <location>
        <begin position="46"/>
        <end position="76"/>
    </location>
</feature>
<accession>A0A9D1MTA5</accession>
<feature type="compositionally biased region" description="Low complexity" evidence="1">
    <location>
        <begin position="101"/>
        <end position="111"/>
    </location>
</feature>
<evidence type="ECO:0000313" key="4">
    <source>
        <dbReference type="Proteomes" id="UP000824142"/>
    </source>
</evidence>
<feature type="chain" id="PRO_5039081467" evidence="2">
    <location>
        <begin position="26"/>
        <end position="896"/>
    </location>
</feature>
<reference evidence="3" key="1">
    <citation type="submission" date="2020-10" db="EMBL/GenBank/DDBJ databases">
        <authorList>
            <person name="Gilroy R."/>
        </authorList>
    </citation>
    <scope>NUCLEOTIDE SEQUENCE</scope>
    <source>
        <strain evidence="3">CHK136-897</strain>
    </source>
</reference>
<organism evidence="3 4">
    <name type="scientific">Candidatus Enterousia avicola</name>
    <dbReference type="NCBI Taxonomy" id="2840787"/>
    <lineage>
        <taxon>Bacteria</taxon>
        <taxon>Pseudomonadati</taxon>
        <taxon>Pseudomonadota</taxon>
        <taxon>Alphaproteobacteria</taxon>
        <taxon>Candidatus Enterousia</taxon>
    </lineage>
</organism>
<evidence type="ECO:0000256" key="1">
    <source>
        <dbReference type="SAM" id="MobiDB-lite"/>
    </source>
</evidence>
<feature type="region of interest" description="Disordered" evidence="1">
    <location>
        <begin position="46"/>
        <end position="130"/>
    </location>
</feature>
<sequence>MKNELKISKLAIICVLCTAVSGAYAASSVRSLGGTGTYSSASSAAAANTSSSGSTSSVRGGSVRVTPSSGVTGTSTKVEAGTTTSGRVATTPRLSIGQYLGGTTSVSGGSSLRPQTPSTGGSSGGIDPDVAAGLRQEVDQLQRDVESLRDADDSFSDQLLDKQDLLTSRDDLVEIDQSSKEIFINTDNLAEAISEKLPSTRPVEIGSDGAYIQWRYEGDAQWNNIVSLDELKGPKGDPGESVSVDEVVNAVEDELQTAINDAVNAVVKTAVADEIKNADLVTGADLAGLATTEQLNTKADKATTLAGYGIRDAYKDTEVDALLAGKENIANKTQQVTSASTQDQYPSAAAVYGAIEAATSGIATSDDIAQFRQDVANLKTTVGDETSGLVKDVNDLGASVAQKADSSAVSALETEVESVRDVANEAALGAANAISGLSTKADKTELAAKEDVANKKTTLTNSDTDYPSTSAVTSALANKADREELSDLATKDELAGKADKSELGAYATNESVDTKLENYYTISEVDDKVANVVAGDMGEALTGKEDVSNKTQTVVDDETKYPSSAAVYRELETKAFKTDLDAKADKAELANYATTEQLDAKADKSELANYATSDQLNAKADKSELANYATTEQLGTKADKTELANYATTEQLAGKADASTVQQLQTGVNNAVAAAGVAQSTAEAAQSTASQAKTAAENAQTTADAAKSAADSANTALAGKQDKLNYVPEDSANKVVAINDGNKASSTSFPSVGAVTEWTEQRISELSTEGLPVNPDNIGTGAITEEKLSADSVSTVKIQDGAVTTDKIADGAVTEEKLSTEVQETIAGKADASSLKALAYKDTVNSAEIDDGAVTKSKLSSDVQETLDNAVTTSGAGPDKLLGTDSSGAKVWYEII</sequence>
<evidence type="ECO:0000313" key="3">
    <source>
        <dbReference type="EMBL" id="HIU65699.1"/>
    </source>
</evidence>
<protein>
    <submittedName>
        <fullName evidence="3">Uncharacterized protein</fullName>
    </submittedName>
</protein>
<reference evidence="3" key="2">
    <citation type="journal article" date="2021" name="PeerJ">
        <title>Extensive microbial diversity within the chicken gut microbiome revealed by metagenomics and culture.</title>
        <authorList>
            <person name="Gilroy R."/>
            <person name="Ravi A."/>
            <person name="Getino M."/>
            <person name="Pursley I."/>
            <person name="Horton D.L."/>
            <person name="Alikhan N.F."/>
            <person name="Baker D."/>
            <person name="Gharbi K."/>
            <person name="Hall N."/>
            <person name="Watson M."/>
            <person name="Adriaenssens E.M."/>
            <person name="Foster-Nyarko E."/>
            <person name="Jarju S."/>
            <person name="Secka A."/>
            <person name="Antonio M."/>
            <person name="Oren A."/>
            <person name="Chaudhuri R.R."/>
            <person name="La Ragione R."/>
            <person name="Hildebrand F."/>
            <person name="Pallen M.J."/>
        </authorList>
    </citation>
    <scope>NUCLEOTIDE SEQUENCE</scope>
    <source>
        <strain evidence="3">CHK136-897</strain>
    </source>
</reference>
<gene>
    <name evidence="3" type="ORF">IAC63_03620</name>
</gene>
<dbReference type="Proteomes" id="UP000824142">
    <property type="component" value="Unassembled WGS sequence"/>
</dbReference>